<reference evidence="2" key="1">
    <citation type="journal article" date="2017" name="Nat. Microbiol.">
        <title>Global analysis of biosynthetic gene clusters reveals vast potential of secondary metabolite production in Penicillium species.</title>
        <authorList>
            <person name="Nielsen J.C."/>
            <person name="Grijseels S."/>
            <person name="Prigent S."/>
            <person name="Ji B."/>
            <person name="Dainat J."/>
            <person name="Nielsen K.F."/>
            <person name="Frisvad J.C."/>
            <person name="Workman M."/>
            <person name="Nielsen J."/>
        </authorList>
    </citation>
    <scope>NUCLEOTIDE SEQUENCE [LARGE SCALE GENOMIC DNA]</scope>
    <source>
        <strain evidence="2">IBT 4502</strain>
    </source>
</reference>
<sequence>MYGWVQFVKCTSNDTCPSDNATPTSVQDGCSDSHWQLDSVPLFDDLNTPFMYFGSNPTLFDAPTRIGKSNVNWRAESYLTHIPDALVTRQVTPILGFTWGFDVANGTKTIASLEELELETSWNERIGVLQQNYSGWTFDSAS</sequence>
<accession>A0A1V6NEK1</accession>
<comment type="caution">
    <text evidence="1">The sequence shown here is derived from an EMBL/GenBank/DDBJ whole genome shotgun (WGS) entry which is preliminary data.</text>
</comment>
<protein>
    <submittedName>
        <fullName evidence="1">Uncharacterized protein</fullName>
    </submittedName>
</protein>
<gene>
    <name evidence="1" type="ORF">PENPOL_c010G05772</name>
</gene>
<name>A0A1V6NEK1_PENPO</name>
<dbReference type="AlphaFoldDB" id="A0A1V6NEK1"/>
<dbReference type="EMBL" id="MDYM01000010">
    <property type="protein sequence ID" value="OQD63150.1"/>
    <property type="molecule type" value="Genomic_DNA"/>
</dbReference>
<dbReference type="Proteomes" id="UP000191408">
    <property type="component" value="Unassembled WGS sequence"/>
</dbReference>
<dbReference type="OrthoDB" id="4509254at2759"/>
<keyword evidence="2" id="KW-1185">Reference proteome</keyword>
<evidence type="ECO:0000313" key="2">
    <source>
        <dbReference type="Proteomes" id="UP000191408"/>
    </source>
</evidence>
<evidence type="ECO:0000313" key="1">
    <source>
        <dbReference type="EMBL" id="OQD63150.1"/>
    </source>
</evidence>
<organism evidence="1 2">
    <name type="scientific">Penicillium polonicum</name>
    <dbReference type="NCBI Taxonomy" id="60169"/>
    <lineage>
        <taxon>Eukaryota</taxon>
        <taxon>Fungi</taxon>
        <taxon>Dikarya</taxon>
        <taxon>Ascomycota</taxon>
        <taxon>Pezizomycotina</taxon>
        <taxon>Eurotiomycetes</taxon>
        <taxon>Eurotiomycetidae</taxon>
        <taxon>Eurotiales</taxon>
        <taxon>Aspergillaceae</taxon>
        <taxon>Penicillium</taxon>
    </lineage>
</organism>
<proteinExistence type="predicted"/>